<dbReference type="Pfam" id="PF18765">
    <property type="entry name" value="Polbeta"/>
    <property type="match status" value="1"/>
</dbReference>
<evidence type="ECO:0000259" key="1">
    <source>
        <dbReference type="Pfam" id="PF18765"/>
    </source>
</evidence>
<dbReference type="CDD" id="cd05403">
    <property type="entry name" value="NT_KNTase_like"/>
    <property type="match status" value="1"/>
</dbReference>
<reference evidence="3" key="1">
    <citation type="journal article" date="2019" name="Int. J. Syst. Evol. Microbiol.">
        <title>The Global Catalogue of Microorganisms (GCM) 10K type strain sequencing project: providing services to taxonomists for standard genome sequencing and annotation.</title>
        <authorList>
            <consortium name="The Broad Institute Genomics Platform"/>
            <consortium name="The Broad Institute Genome Sequencing Center for Infectious Disease"/>
            <person name="Wu L."/>
            <person name="Ma J."/>
        </authorList>
    </citation>
    <scope>NUCLEOTIDE SEQUENCE [LARGE SCALE GENOMIC DNA]</scope>
    <source>
        <strain evidence="3">CGMCC 1.16306</strain>
    </source>
</reference>
<dbReference type="InterPro" id="IPR041633">
    <property type="entry name" value="Polbeta"/>
</dbReference>
<dbReference type="Proteomes" id="UP001596022">
    <property type="component" value="Unassembled WGS sequence"/>
</dbReference>
<dbReference type="RefSeq" id="WP_376846204.1">
    <property type="nucleotide sequence ID" value="NZ_JBHSFW010000005.1"/>
</dbReference>
<dbReference type="EMBL" id="JBHSFW010000005">
    <property type="protein sequence ID" value="MFC4619105.1"/>
    <property type="molecule type" value="Genomic_DNA"/>
</dbReference>
<evidence type="ECO:0000313" key="3">
    <source>
        <dbReference type="Proteomes" id="UP001596022"/>
    </source>
</evidence>
<dbReference type="InterPro" id="IPR043519">
    <property type="entry name" value="NT_sf"/>
</dbReference>
<protein>
    <submittedName>
        <fullName evidence="2">Nucleotidyltransferase domain-containing protein</fullName>
    </submittedName>
</protein>
<gene>
    <name evidence="2" type="ORF">ACFO4N_10305</name>
</gene>
<dbReference type="SUPFAM" id="SSF81301">
    <property type="entry name" value="Nucleotidyltransferase"/>
    <property type="match status" value="1"/>
</dbReference>
<name>A0ABV9GR29_9BACL</name>
<comment type="caution">
    <text evidence="2">The sequence shown here is derived from an EMBL/GenBank/DDBJ whole genome shotgun (WGS) entry which is preliminary data.</text>
</comment>
<dbReference type="Gene3D" id="3.30.460.10">
    <property type="entry name" value="Beta Polymerase, domain 2"/>
    <property type="match status" value="1"/>
</dbReference>
<sequence length="59" mass="6840">MNNLPIKKITQEILKDIDAKLIYLFGSFAKGEARDDSDVVFPKSRLVFPKSRHRFPNFS</sequence>
<organism evidence="2 3">
    <name type="scientific">Camelliibacillus cellulosilyticus</name>
    <dbReference type="NCBI Taxonomy" id="2174486"/>
    <lineage>
        <taxon>Bacteria</taxon>
        <taxon>Bacillati</taxon>
        <taxon>Bacillota</taxon>
        <taxon>Bacilli</taxon>
        <taxon>Bacillales</taxon>
        <taxon>Sporolactobacillaceae</taxon>
        <taxon>Camelliibacillus</taxon>
    </lineage>
</organism>
<evidence type="ECO:0000313" key="2">
    <source>
        <dbReference type="EMBL" id="MFC4619105.1"/>
    </source>
</evidence>
<proteinExistence type="predicted"/>
<keyword evidence="3" id="KW-1185">Reference proteome</keyword>
<accession>A0ABV9GR29</accession>
<feature type="domain" description="Polymerase beta nucleotidyltransferase" evidence="1">
    <location>
        <begin position="8"/>
        <end position="39"/>
    </location>
</feature>